<proteinExistence type="predicted"/>
<dbReference type="InterPro" id="IPR057204">
    <property type="entry name" value="DUF7882"/>
</dbReference>
<evidence type="ECO:0000313" key="3">
    <source>
        <dbReference type="Proteomes" id="UP001596039"/>
    </source>
</evidence>
<gene>
    <name evidence="2" type="ORF">ACFPJ4_01610</name>
</gene>
<evidence type="ECO:0000313" key="2">
    <source>
        <dbReference type="EMBL" id="MFC5500930.1"/>
    </source>
</evidence>
<protein>
    <recommendedName>
        <fullName evidence="1">DUF7882 domain-containing protein</fullName>
    </recommendedName>
</protein>
<sequence length="106" mass="11710">MGTLFYGSGRTPIRIDDRVLAHLKAVATAKLRRGEGFLLSWTDSAEVGHGRSSVWIHPHCDLHYKFDGGTPPKLDPAILEEMNVESIQARGIELAEATLARSPHQH</sequence>
<dbReference type="Pfam" id="PF25355">
    <property type="entry name" value="DUF7882"/>
    <property type="match status" value="1"/>
</dbReference>
<keyword evidence="3" id="KW-1185">Reference proteome</keyword>
<dbReference type="EMBL" id="JBHSMG010000001">
    <property type="protein sequence ID" value="MFC5500930.1"/>
    <property type="molecule type" value="Genomic_DNA"/>
</dbReference>
<accession>A0ABW0NK12</accession>
<name>A0ABW0NK12_9MICO</name>
<evidence type="ECO:0000259" key="1">
    <source>
        <dbReference type="Pfam" id="PF25355"/>
    </source>
</evidence>
<dbReference type="Proteomes" id="UP001596039">
    <property type="component" value="Unassembled WGS sequence"/>
</dbReference>
<reference evidence="3" key="1">
    <citation type="journal article" date="2019" name="Int. J. Syst. Evol. Microbiol.">
        <title>The Global Catalogue of Microorganisms (GCM) 10K type strain sequencing project: providing services to taxonomists for standard genome sequencing and annotation.</title>
        <authorList>
            <consortium name="The Broad Institute Genomics Platform"/>
            <consortium name="The Broad Institute Genome Sequencing Center for Infectious Disease"/>
            <person name="Wu L."/>
            <person name="Ma J."/>
        </authorList>
    </citation>
    <scope>NUCLEOTIDE SEQUENCE [LARGE SCALE GENOMIC DNA]</scope>
    <source>
        <strain evidence="3">CGMCC 4.6997</strain>
    </source>
</reference>
<organism evidence="2 3">
    <name type="scientific">Lysinimonas soli</name>
    <dbReference type="NCBI Taxonomy" id="1074233"/>
    <lineage>
        <taxon>Bacteria</taxon>
        <taxon>Bacillati</taxon>
        <taxon>Actinomycetota</taxon>
        <taxon>Actinomycetes</taxon>
        <taxon>Micrococcales</taxon>
        <taxon>Microbacteriaceae</taxon>
        <taxon>Lysinimonas</taxon>
    </lineage>
</organism>
<comment type="caution">
    <text evidence="2">The sequence shown here is derived from an EMBL/GenBank/DDBJ whole genome shotgun (WGS) entry which is preliminary data.</text>
</comment>
<feature type="domain" description="DUF7882" evidence="1">
    <location>
        <begin position="1"/>
        <end position="95"/>
    </location>
</feature>
<dbReference type="RefSeq" id="WP_386738538.1">
    <property type="nucleotide sequence ID" value="NZ_JBHSMG010000001.1"/>
</dbReference>